<reference evidence="1" key="2">
    <citation type="journal article" date="2021" name="Genome Biol. Evol.">
        <title>Developing a high-quality reference genome for a parasitic bivalve with doubly uniparental inheritance (Bivalvia: Unionida).</title>
        <authorList>
            <person name="Smith C.H."/>
        </authorList>
    </citation>
    <scope>NUCLEOTIDE SEQUENCE</scope>
    <source>
        <strain evidence="1">CHS0354</strain>
        <tissue evidence="1">Mantle</tissue>
    </source>
</reference>
<comment type="caution">
    <text evidence="1">The sequence shown here is derived from an EMBL/GenBank/DDBJ whole genome shotgun (WGS) entry which is preliminary data.</text>
</comment>
<evidence type="ECO:0000313" key="2">
    <source>
        <dbReference type="Proteomes" id="UP001195483"/>
    </source>
</evidence>
<dbReference type="AlphaFoldDB" id="A0AAE0SRT6"/>
<dbReference type="Proteomes" id="UP001195483">
    <property type="component" value="Unassembled WGS sequence"/>
</dbReference>
<organism evidence="1 2">
    <name type="scientific">Potamilus streckersoni</name>
    <dbReference type="NCBI Taxonomy" id="2493646"/>
    <lineage>
        <taxon>Eukaryota</taxon>
        <taxon>Metazoa</taxon>
        <taxon>Spiralia</taxon>
        <taxon>Lophotrochozoa</taxon>
        <taxon>Mollusca</taxon>
        <taxon>Bivalvia</taxon>
        <taxon>Autobranchia</taxon>
        <taxon>Heteroconchia</taxon>
        <taxon>Palaeoheterodonta</taxon>
        <taxon>Unionida</taxon>
        <taxon>Unionoidea</taxon>
        <taxon>Unionidae</taxon>
        <taxon>Ambleminae</taxon>
        <taxon>Lampsilini</taxon>
        <taxon>Potamilus</taxon>
    </lineage>
</organism>
<reference evidence="1" key="3">
    <citation type="submission" date="2023-05" db="EMBL/GenBank/DDBJ databases">
        <authorList>
            <person name="Smith C.H."/>
        </authorList>
    </citation>
    <scope>NUCLEOTIDE SEQUENCE</scope>
    <source>
        <strain evidence="1">CHS0354</strain>
        <tissue evidence="1">Mantle</tissue>
    </source>
</reference>
<dbReference type="EMBL" id="JAEAOA010000802">
    <property type="protein sequence ID" value="KAK3596530.1"/>
    <property type="molecule type" value="Genomic_DNA"/>
</dbReference>
<reference evidence="1" key="1">
    <citation type="journal article" date="2021" name="Genome Biol. Evol.">
        <title>A High-Quality Reference Genome for a Parasitic Bivalve with Doubly Uniparental Inheritance (Bivalvia: Unionida).</title>
        <authorList>
            <person name="Smith C.H."/>
        </authorList>
    </citation>
    <scope>NUCLEOTIDE SEQUENCE</scope>
    <source>
        <strain evidence="1">CHS0354</strain>
    </source>
</reference>
<sequence length="175" mass="20795">MAALQQFLSTPAKLPKQWQPRLNEWNQSQQPKLHEWSVYHSSHPDAARAGWRKWAAEQPDWYAWKASSTTPDWYRRRANTIRRADYKNMSWAYEYPSKPTSRINDDFISVTNEVIQKDTLKPLPQNKAYHGFNTHPTPDPIPKEVPVPKWGLYNPDKYEEPVRFNHFPPIRYNGY</sequence>
<gene>
    <name evidence="1" type="ORF">CHS0354_013210</name>
</gene>
<evidence type="ECO:0000313" key="1">
    <source>
        <dbReference type="EMBL" id="KAK3596530.1"/>
    </source>
</evidence>
<protein>
    <submittedName>
        <fullName evidence="1">Uncharacterized protein</fullName>
    </submittedName>
</protein>
<accession>A0AAE0SRT6</accession>
<proteinExistence type="predicted"/>
<name>A0AAE0SRT6_9BIVA</name>
<keyword evidence="2" id="KW-1185">Reference proteome</keyword>